<evidence type="ECO:0000256" key="4">
    <source>
        <dbReference type="ARBA" id="ARBA00022692"/>
    </source>
</evidence>
<name>A0A140E9Q9_DRORT</name>
<accession>A0A140E9Q9</accession>
<dbReference type="GeneID" id="27110281"/>
<evidence type="ECO:0000256" key="10">
    <source>
        <dbReference type="ARBA" id="ARBA00025198"/>
    </source>
</evidence>
<sequence length="189" mass="21738">MKNVTDSFLSLGHWPSAGSFGLNTDILATNPINLSVVIGVLIFFGKRVCASCLLSDLLDNRKQRILNTIQNSEKLGARAIEELEKARAHLRKVEMKADQYRVNEYSKIEEEKWNLINLSYKTLEQAENQKNETIHFQKKRVINQVQQRVFQKALQKALGTLKSSLNKELHLRIIHANIRLLIAMKERTD</sequence>
<evidence type="ECO:0000256" key="5">
    <source>
        <dbReference type="ARBA" id="ARBA00022781"/>
    </source>
</evidence>
<evidence type="ECO:0000256" key="7">
    <source>
        <dbReference type="ARBA" id="ARBA00023065"/>
    </source>
</evidence>
<keyword evidence="13" id="KW-0150">Chloroplast</keyword>
<keyword evidence="6 11" id="KW-1133">Transmembrane helix</keyword>
<geneLocation type="chloroplast" evidence="13"/>
<keyword evidence="8 11" id="KW-0472">Membrane</keyword>
<protein>
    <recommendedName>
        <fullName evidence="11">ATP synthase subunit b, chloroplastic</fullName>
    </recommendedName>
    <alternativeName>
        <fullName evidence="11">ATP synthase F(0) sector subunit b</fullName>
    </alternativeName>
    <alternativeName>
        <fullName evidence="11">ATPase subunit I</fullName>
    </alternativeName>
</protein>
<keyword evidence="13" id="KW-0934">Plastid</keyword>
<dbReference type="GO" id="GO:0046933">
    <property type="term" value="F:proton-transporting ATP synthase activity, rotational mechanism"/>
    <property type="evidence" value="ECO:0007669"/>
    <property type="project" value="UniProtKB-UniRule"/>
</dbReference>
<dbReference type="HAMAP" id="MF_01398">
    <property type="entry name" value="ATP_synth_b_bprime"/>
    <property type="match status" value="1"/>
</dbReference>
<evidence type="ECO:0000313" key="13">
    <source>
        <dbReference type="EMBL" id="AMK97272.1"/>
    </source>
</evidence>
<evidence type="ECO:0000256" key="11">
    <source>
        <dbReference type="HAMAP-Rule" id="MF_01398"/>
    </source>
</evidence>
<evidence type="ECO:0000256" key="8">
    <source>
        <dbReference type="ARBA" id="ARBA00023136"/>
    </source>
</evidence>
<keyword evidence="4 11" id="KW-0812">Transmembrane</keyword>
<comment type="subcellular location">
    <subcellularLocation>
        <location evidence="1">Membrane</location>
        <topology evidence="1">Single-pass membrane protein</topology>
    </subcellularLocation>
    <subcellularLocation>
        <location evidence="11">Plastid</location>
        <location evidence="11">Chloroplast thylakoid membrane</location>
        <topology evidence="11">Single-pass membrane protein</topology>
    </subcellularLocation>
</comment>
<dbReference type="GO" id="GO:0045259">
    <property type="term" value="C:proton-transporting ATP synthase complex"/>
    <property type="evidence" value="ECO:0007669"/>
    <property type="project" value="UniProtKB-KW"/>
</dbReference>
<dbReference type="EMBL" id="KU168830">
    <property type="protein sequence ID" value="AMK97272.1"/>
    <property type="molecule type" value="Genomic_DNA"/>
</dbReference>
<evidence type="ECO:0000256" key="9">
    <source>
        <dbReference type="ARBA" id="ARBA00023310"/>
    </source>
</evidence>
<keyword evidence="2 11" id="KW-0813">Transport</keyword>
<proteinExistence type="inferred from homology"/>
<comment type="similarity">
    <text evidence="11 12">Belongs to the ATPase B chain family.</text>
</comment>
<dbReference type="InterPro" id="IPR002146">
    <property type="entry name" value="ATP_synth_b/b'su_bac/chlpt"/>
</dbReference>
<dbReference type="PANTHER" id="PTHR34264">
    <property type="entry name" value="ATP SYNTHASE SUBUNIT B, CHLOROPLASTIC"/>
    <property type="match status" value="1"/>
</dbReference>
<comment type="function">
    <text evidence="10 11">F(1)F(0) ATP synthase produces ATP from ADP in the presence of a proton or sodium gradient. F-type ATPases consist of two structural domains, F(1) containing the extramembraneous catalytic core and F(0) containing the membrane proton channel, linked together by a central stalk and a peripheral stalk. During catalysis, ATP synthesis in the catalytic domain of F(1) is coupled via a rotary mechanism of the central stalk subunits to proton translocation.</text>
</comment>
<evidence type="ECO:0000256" key="2">
    <source>
        <dbReference type="ARBA" id="ARBA00022448"/>
    </source>
</evidence>
<evidence type="ECO:0000256" key="3">
    <source>
        <dbReference type="ARBA" id="ARBA00022547"/>
    </source>
</evidence>
<dbReference type="RefSeq" id="YP_009241259.1">
    <property type="nucleotide sequence ID" value="NC_029770.1"/>
</dbReference>
<dbReference type="CDD" id="cd06503">
    <property type="entry name" value="ATP-synt_Fo_b"/>
    <property type="match status" value="1"/>
</dbReference>
<dbReference type="GO" id="GO:0009535">
    <property type="term" value="C:chloroplast thylakoid membrane"/>
    <property type="evidence" value="ECO:0007669"/>
    <property type="project" value="UniProtKB-SubCell"/>
</dbReference>
<organism evidence="13">
    <name type="scientific">Drosera rotundifolia</name>
    <name type="common">Roundleaf sundew</name>
    <dbReference type="NCBI Taxonomy" id="173423"/>
    <lineage>
        <taxon>Eukaryota</taxon>
        <taxon>Viridiplantae</taxon>
        <taxon>Streptophyta</taxon>
        <taxon>Embryophyta</taxon>
        <taxon>Tracheophyta</taxon>
        <taxon>Spermatophyta</taxon>
        <taxon>Magnoliopsida</taxon>
        <taxon>eudicotyledons</taxon>
        <taxon>Gunneridae</taxon>
        <taxon>Pentapetalae</taxon>
        <taxon>Caryophyllales</taxon>
        <taxon>Droseraceae</taxon>
        <taxon>Drosera</taxon>
    </lineage>
</organism>
<comment type="function">
    <text evidence="11">Component of the F(0) channel, it forms part of the peripheral stalk, linking F(1) to F(0).</text>
</comment>
<dbReference type="Pfam" id="PF00430">
    <property type="entry name" value="ATP-synt_B"/>
    <property type="match status" value="1"/>
</dbReference>
<comment type="subunit">
    <text evidence="11">F-type ATPases have 2 components, F(1) - the catalytic core - and F(0) - the membrane proton channel. F(1) has five subunits: alpha(3), beta(3), gamma(1), delta(1), epsilon(1). F(0) has four main subunits: a(1), b(1), b'(1) and c(10-14). The alpha and beta chains form an alternating ring which encloses part of the gamma chain. F(1) is attached to F(0) by a central stalk formed by the gamma and epsilon chains, while a peripheral stalk is formed by the delta, b and b' chains.</text>
</comment>
<keyword evidence="9 11" id="KW-0066">ATP synthesis</keyword>
<gene>
    <name evidence="11 13" type="primary">atpF</name>
    <name evidence="13" type="ORF">GENE_0013</name>
</gene>
<dbReference type="AlphaFoldDB" id="A0A140E9Q9"/>
<keyword evidence="3 11" id="KW-0138">CF(0)</keyword>
<keyword evidence="11" id="KW-0793">Thylakoid</keyword>
<evidence type="ECO:0000256" key="1">
    <source>
        <dbReference type="ARBA" id="ARBA00004167"/>
    </source>
</evidence>
<keyword evidence="5 11" id="KW-0375">Hydrogen ion transport</keyword>
<evidence type="ECO:0000256" key="6">
    <source>
        <dbReference type="ARBA" id="ARBA00022989"/>
    </source>
</evidence>
<reference evidence="13" key="1">
    <citation type="journal article" date="2019" name="Int. J. Mol. Sci.">
        <title>Plastid Genomes of Carnivorous Plants Drosera rotundifolia and Nepenthes x ventrata Reveal Evolutionary Patterns Resembling Those Observed in Parasitic Plants.</title>
        <authorList>
            <person name="Gruzdev E.V."/>
            <person name="Kadnikov V.V."/>
            <person name="Beletsky A.V."/>
            <person name="Kochieva E.Z."/>
            <person name="Mardanov A.V."/>
            <person name="Skryabin K.G."/>
            <person name="Ravin N.V."/>
        </authorList>
    </citation>
    <scope>NUCLEOTIDE SEQUENCE</scope>
</reference>
<comment type="miscellaneous">
    <text evidence="11">In plastids the F-type ATPase is also known as CF(1)CF(0).</text>
</comment>
<evidence type="ECO:0000256" key="12">
    <source>
        <dbReference type="RuleBase" id="RU003848"/>
    </source>
</evidence>
<keyword evidence="7 11" id="KW-0406">Ion transport</keyword>
<feature type="transmembrane region" description="Helical" evidence="11">
    <location>
        <begin position="32"/>
        <end position="54"/>
    </location>
</feature>
<dbReference type="PANTHER" id="PTHR34264:SF3">
    <property type="entry name" value="ATP SYNTHASE SUBUNIT B, CHLOROPLASTIC"/>
    <property type="match status" value="1"/>
</dbReference>